<dbReference type="PRINTS" id="PR01806">
    <property type="entry name" value="VIRFACTRMVIN"/>
</dbReference>
<dbReference type="GO" id="GO:0015648">
    <property type="term" value="F:lipid-linked peptidoglycan transporter activity"/>
    <property type="evidence" value="ECO:0007669"/>
    <property type="project" value="TreeGrafter"/>
</dbReference>
<feature type="transmembrane region" description="Helical" evidence="8">
    <location>
        <begin position="366"/>
        <end position="386"/>
    </location>
</feature>
<feature type="transmembrane region" description="Helical" evidence="8">
    <location>
        <begin position="398"/>
        <end position="417"/>
    </location>
</feature>
<feature type="transmembrane region" description="Helical" evidence="8">
    <location>
        <begin position="289"/>
        <end position="308"/>
    </location>
</feature>
<feature type="transmembrane region" description="Helical" evidence="8">
    <location>
        <begin position="429"/>
        <end position="449"/>
    </location>
</feature>
<gene>
    <name evidence="9" type="ORF">V5R04_05280</name>
</gene>
<feature type="transmembrane region" description="Helical" evidence="8">
    <location>
        <begin position="206"/>
        <end position="229"/>
    </location>
</feature>
<evidence type="ECO:0000256" key="5">
    <source>
        <dbReference type="ARBA" id="ARBA00022984"/>
    </source>
</evidence>
<sequence>MTGRFSGKLQTLAGAAVLISVVTLLSRILGFARSIAQAKWVGTGGVAEHYAVANQLPNILFEVVAGGALAGAVIPLLAGAIAKNAKSDISRTASALLTWTLGALVPLAIIVAVFAPQIINLTSNLGQTEHAATASTFLVIFAVQIPLYGIGVVFGGVLQAHRRFLWPALAPMFSSLVVIVAYFVFGQLAQGNQQNIDLLTTNALGVLAWGTTAGVLAMALTMIGPIRSLSLNLRPTLRFPGNMGRRARNLALAGVGALVAQQLTMLVVMKVATTFGTDQTFNVFQYSQAVYVLPYAVMVVPLATSTFPRISALAAQANTVAFNALTAGTTRALLAISAMGAAALIAAAKPLEAFFETFTRGGVPGMGLAIAWTAPGLIGFSMIFHLSRILYAKDNGRAAVIGAATGWLSAAVLTAVLPMLPQFAGRSDLALAIIGGSQSVGMTIAWFILLAAVARDCGKQAVAGTIKTSVLSVVGVAIGAVAGLQLSGWLLGDGASIWAAIGVGLVAGLTAGLIVAVVNVIGDRNIVSTLRNMGNVSNTAS</sequence>
<feature type="transmembrane region" description="Helical" evidence="8">
    <location>
        <begin position="497"/>
        <end position="521"/>
    </location>
</feature>
<proteinExistence type="predicted"/>
<keyword evidence="5" id="KW-0573">Peptidoglycan synthesis</keyword>
<feature type="transmembrane region" description="Helical" evidence="8">
    <location>
        <begin position="250"/>
        <end position="269"/>
    </location>
</feature>
<evidence type="ECO:0000313" key="9">
    <source>
        <dbReference type="EMBL" id="XBH22633.1"/>
    </source>
</evidence>
<feature type="transmembrane region" description="Helical" evidence="8">
    <location>
        <begin position="320"/>
        <end position="346"/>
    </location>
</feature>
<feature type="transmembrane region" description="Helical" evidence="8">
    <location>
        <begin position="131"/>
        <end position="157"/>
    </location>
</feature>
<keyword evidence="4" id="KW-0133">Cell shape</keyword>
<keyword evidence="7 8" id="KW-0472">Membrane</keyword>
<comment type="subcellular location">
    <subcellularLocation>
        <location evidence="1">Cell membrane</location>
        <topology evidence="1">Multi-pass membrane protein</topology>
    </subcellularLocation>
</comment>
<evidence type="ECO:0000256" key="2">
    <source>
        <dbReference type="ARBA" id="ARBA00022475"/>
    </source>
</evidence>
<dbReference type="Pfam" id="PF03023">
    <property type="entry name" value="MurJ"/>
    <property type="match status" value="1"/>
</dbReference>
<feature type="transmembrane region" description="Helical" evidence="8">
    <location>
        <begin position="12"/>
        <end position="32"/>
    </location>
</feature>
<evidence type="ECO:0000256" key="7">
    <source>
        <dbReference type="ARBA" id="ARBA00023136"/>
    </source>
</evidence>
<dbReference type="PANTHER" id="PTHR47019:SF1">
    <property type="entry name" value="LIPID II FLIPPASE MURJ"/>
    <property type="match status" value="1"/>
</dbReference>
<evidence type="ECO:0000256" key="8">
    <source>
        <dbReference type="SAM" id="Phobius"/>
    </source>
</evidence>
<name>A0AAU7E053_9MICO</name>
<evidence type="ECO:0000256" key="6">
    <source>
        <dbReference type="ARBA" id="ARBA00022989"/>
    </source>
</evidence>
<feature type="transmembrane region" description="Helical" evidence="8">
    <location>
        <begin position="94"/>
        <end position="119"/>
    </location>
</feature>
<feature type="transmembrane region" description="Helical" evidence="8">
    <location>
        <begin position="470"/>
        <end position="491"/>
    </location>
</feature>
<evidence type="ECO:0000256" key="3">
    <source>
        <dbReference type="ARBA" id="ARBA00022692"/>
    </source>
</evidence>
<feature type="transmembrane region" description="Helical" evidence="8">
    <location>
        <begin position="164"/>
        <end position="186"/>
    </location>
</feature>
<organism evidence="9">
    <name type="scientific">Jonesiaceae bacterium BS-20</name>
    <dbReference type="NCBI Taxonomy" id="3120821"/>
    <lineage>
        <taxon>Bacteria</taxon>
        <taxon>Bacillati</taxon>
        <taxon>Actinomycetota</taxon>
        <taxon>Actinomycetes</taxon>
        <taxon>Micrococcales</taxon>
        <taxon>Jonesiaceae</taxon>
    </lineage>
</organism>
<dbReference type="InterPro" id="IPR051050">
    <property type="entry name" value="Lipid_II_flippase_MurJ/MviN"/>
</dbReference>
<dbReference type="GO" id="GO:0008360">
    <property type="term" value="P:regulation of cell shape"/>
    <property type="evidence" value="ECO:0007669"/>
    <property type="project" value="UniProtKB-KW"/>
</dbReference>
<dbReference type="AlphaFoldDB" id="A0AAU7E053"/>
<feature type="transmembrane region" description="Helical" evidence="8">
    <location>
        <begin position="59"/>
        <end position="82"/>
    </location>
</feature>
<protein>
    <submittedName>
        <fullName evidence="9">Lipid II flippase MurJ</fullName>
    </submittedName>
</protein>
<dbReference type="GO" id="GO:0034204">
    <property type="term" value="P:lipid translocation"/>
    <property type="evidence" value="ECO:0007669"/>
    <property type="project" value="TreeGrafter"/>
</dbReference>
<keyword evidence="6 8" id="KW-1133">Transmembrane helix</keyword>
<dbReference type="GO" id="GO:0005886">
    <property type="term" value="C:plasma membrane"/>
    <property type="evidence" value="ECO:0007669"/>
    <property type="project" value="UniProtKB-SubCell"/>
</dbReference>
<dbReference type="GO" id="GO:0009252">
    <property type="term" value="P:peptidoglycan biosynthetic process"/>
    <property type="evidence" value="ECO:0007669"/>
    <property type="project" value="UniProtKB-KW"/>
</dbReference>
<dbReference type="EMBL" id="CP146203">
    <property type="protein sequence ID" value="XBH22633.1"/>
    <property type="molecule type" value="Genomic_DNA"/>
</dbReference>
<accession>A0AAU7E053</accession>
<dbReference type="PANTHER" id="PTHR47019">
    <property type="entry name" value="LIPID II FLIPPASE MURJ"/>
    <property type="match status" value="1"/>
</dbReference>
<reference evidence="9" key="1">
    <citation type="submission" date="2024-02" db="EMBL/GenBank/DDBJ databases">
        <title>Tomenella chthoni gen. nov. sp. nov., a member of the family Jonesiaceae isolated from bat guano.</title>
        <authorList>
            <person name="Miller S.L."/>
            <person name="King J."/>
            <person name="Sankaranarayanan K."/>
            <person name="Lawson P.A."/>
        </authorList>
    </citation>
    <scope>NUCLEOTIDE SEQUENCE</scope>
    <source>
        <strain evidence="9">BS-20</strain>
    </source>
</reference>
<evidence type="ECO:0000256" key="4">
    <source>
        <dbReference type="ARBA" id="ARBA00022960"/>
    </source>
</evidence>
<evidence type="ECO:0000256" key="1">
    <source>
        <dbReference type="ARBA" id="ARBA00004651"/>
    </source>
</evidence>
<dbReference type="InterPro" id="IPR004268">
    <property type="entry name" value="MurJ"/>
</dbReference>
<keyword evidence="2" id="KW-1003">Cell membrane</keyword>
<keyword evidence="3 8" id="KW-0812">Transmembrane</keyword>